<evidence type="ECO:0000313" key="1">
    <source>
        <dbReference type="EMBL" id="TCC23641.1"/>
    </source>
</evidence>
<organism evidence="1 2">
    <name type="scientific">Kribbella speibonae</name>
    <dbReference type="NCBI Taxonomy" id="1572660"/>
    <lineage>
        <taxon>Bacteria</taxon>
        <taxon>Bacillati</taxon>
        <taxon>Actinomycetota</taxon>
        <taxon>Actinomycetes</taxon>
        <taxon>Propionibacteriales</taxon>
        <taxon>Kribbellaceae</taxon>
        <taxon>Kribbella</taxon>
    </lineage>
</organism>
<dbReference type="RefSeq" id="WP_131462519.1">
    <property type="nucleotide sequence ID" value="NZ_SJJY01000003.1"/>
</dbReference>
<dbReference type="Proteomes" id="UP000292385">
    <property type="component" value="Unassembled WGS sequence"/>
</dbReference>
<comment type="caution">
    <text evidence="1">The sequence shown here is derived from an EMBL/GenBank/DDBJ whole genome shotgun (WGS) entry which is preliminary data.</text>
</comment>
<keyword evidence="2" id="KW-1185">Reference proteome</keyword>
<dbReference type="EMBL" id="SJJY01000003">
    <property type="protein sequence ID" value="TCC23641.1"/>
    <property type="molecule type" value="Genomic_DNA"/>
</dbReference>
<evidence type="ECO:0000313" key="2">
    <source>
        <dbReference type="Proteomes" id="UP000292385"/>
    </source>
</evidence>
<sequence length="63" mass="6974">MEVEKNESGWPVLRSAQEIACDGINPLTGLACVVGYHRGYHRDKTGARWLDGDGDDFLSDLHT</sequence>
<proteinExistence type="predicted"/>
<name>A0ABY2A948_9ACTN</name>
<protein>
    <submittedName>
        <fullName evidence="1">Uncharacterized protein</fullName>
    </submittedName>
</protein>
<reference evidence="1 2" key="1">
    <citation type="submission" date="2019-02" db="EMBL/GenBank/DDBJ databases">
        <title>Kribbella capetownensis sp. nov. and Kribbella speibonae sp. nov., isolated from soil.</title>
        <authorList>
            <person name="Curtis S.M."/>
            <person name="Norton I."/>
            <person name="Everest G.J."/>
            <person name="Meyers P.R."/>
        </authorList>
    </citation>
    <scope>NUCLEOTIDE SEQUENCE [LARGE SCALE GENOMIC DNA]</scope>
    <source>
        <strain evidence="1 2">SK5</strain>
    </source>
</reference>
<gene>
    <name evidence="1" type="ORF">E0H58_17925</name>
</gene>
<accession>A0ABY2A948</accession>